<dbReference type="InterPro" id="IPR007271">
    <property type="entry name" value="Nuc_sug_transpt"/>
</dbReference>
<keyword evidence="2 5" id="KW-0812">Transmembrane</keyword>
<gene>
    <name evidence="6" type="ORF">POBO1169_LOCUS10133</name>
</gene>
<feature type="transmembrane region" description="Helical" evidence="5">
    <location>
        <begin position="55"/>
        <end position="75"/>
    </location>
</feature>
<feature type="transmembrane region" description="Helical" evidence="5">
    <location>
        <begin position="312"/>
        <end position="330"/>
    </location>
</feature>
<feature type="transmembrane region" description="Helical" evidence="5">
    <location>
        <begin position="184"/>
        <end position="203"/>
    </location>
</feature>
<dbReference type="Pfam" id="PF04142">
    <property type="entry name" value="Nuc_sug_transp"/>
    <property type="match status" value="1"/>
</dbReference>
<evidence type="ECO:0000256" key="2">
    <source>
        <dbReference type="ARBA" id="ARBA00022692"/>
    </source>
</evidence>
<proteinExistence type="predicted"/>
<keyword evidence="3 5" id="KW-1133">Transmembrane helix</keyword>
<protein>
    <submittedName>
        <fullName evidence="6">Uncharacterized protein</fullName>
    </submittedName>
</protein>
<evidence type="ECO:0000256" key="5">
    <source>
        <dbReference type="SAM" id="Phobius"/>
    </source>
</evidence>
<evidence type="ECO:0000313" key="6">
    <source>
        <dbReference type="EMBL" id="CAD8669715.1"/>
    </source>
</evidence>
<feature type="transmembrane region" description="Helical" evidence="5">
    <location>
        <begin position="24"/>
        <end position="43"/>
    </location>
</feature>
<feature type="transmembrane region" description="Helical" evidence="5">
    <location>
        <begin position="288"/>
        <end position="306"/>
    </location>
</feature>
<feature type="transmembrane region" description="Helical" evidence="5">
    <location>
        <begin position="95"/>
        <end position="115"/>
    </location>
</feature>
<sequence length="368" mass="39986">MAGGHPSEDPGHAMEQRRLKNWESVVLVILLAFLISAGGLCIAGSMRSGTALSTAALVFLTNIAKTISAVLVYLYTLAGVSDKEGTPLDIPPLKIVYAVPAVLYTFSDNIAFIVLSKINPATFSIIWNGKTAVVAIMMRVFLVQKPFSWCKWGGVGMLLIGPTLIEFGSKQHLTLSENGEMAPIYWHALCFLGACISASANVFTEYVLKRHAGDPILWQNVQLYACSAAFTLVALMVQEGVAAAAALLDPPYLVANLSGMAILAMLMQTAQSFVVPMILKYVDNIADLFAHAGAVLVTSFASWMFFQLHFTYYFMTGMLASVCALFLYYADRMFPSLAVQYSLVGVPLASPARSPHLLHHHTRRPPDL</sequence>
<dbReference type="AlphaFoldDB" id="A0A7S0WK72"/>
<dbReference type="GO" id="GO:0000139">
    <property type="term" value="C:Golgi membrane"/>
    <property type="evidence" value="ECO:0007669"/>
    <property type="project" value="InterPro"/>
</dbReference>
<dbReference type="EMBL" id="HBFA01019789">
    <property type="protein sequence ID" value="CAD8669715.1"/>
    <property type="molecule type" value="Transcribed_RNA"/>
</dbReference>
<evidence type="ECO:0000256" key="4">
    <source>
        <dbReference type="ARBA" id="ARBA00023136"/>
    </source>
</evidence>
<dbReference type="PANTHER" id="PTHR10231">
    <property type="entry name" value="NUCLEOTIDE-SUGAR TRANSMEMBRANE TRANSPORTER"/>
    <property type="match status" value="1"/>
</dbReference>
<feature type="transmembrane region" description="Helical" evidence="5">
    <location>
        <begin position="223"/>
        <end position="248"/>
    </location>
</feature>
<organism evidence="6">
    <name type="scientific">Pyramimonas obovata</name>
    <dbReference type="NCBI Taxonomy" id="1411642"/>
    <lineage>
        <taxon>Eukaryota</taxon>
        <taxon>Viridiplantae</taxon>
        <taxon>Chlorophyta</taxon>
        <taxon>Pyramimonadophyceae</taxon>
        <taxon>Pyramimonadales</taxon>
        <taxon>Pyramimonadaceae</taxon>
        <taxon>Pyramimonas</taxon>
        <taxon>Pyramimonas incertae sedis</taxon>
    </lineage>
</organism>
<comment type="subcellular location">
    <subcellularLocation>
        <location evidence="1">Membrane</location>
        <topology evidence="1">Multi-pass membrane protein</topology>
    </subcellularLocation>
</comment>
<accession>A0A7S0WK72</accession>
<reference evidence="6" key="1">
    <citation type="submission" date="2021-01" db="EMBL/GenBank/DDBJ databases">
        <authorList>
            <person name="Corre E."/>
            <person name="Pelletier E."/>
            <person name="Niang G."/>
            <person name="Scheremetjew M."/>
            <person name="Finn R."/>
            <person name="Kale V."/>
            <person name="Holt S."/>
            <person name="Cochrane G."/>
            <person name="Meng A."/>
            <person name="Brown T."/>
            <person name="Cohen L."/>
        </authorList>
    </citation>
    <scope>NUCLEOTIDE SEQUENCE</scope>
    <source>
        <strain evidence="6">CCMP722</strain>
    </source>
</reference>
<name>A0A7S0WK72_9CHLO</name>
<keyword evidence="4 5" id="KW-0472">Membrane</keyword>
<evidence type="ECO:0000256" key="1">
    <source>
        <dbReference type="ARBA" id="ARBA00004141"/>
    </source>
</evidence>
<evidence type="ECO:0000256" key="3">
    <source>
        <dbReference type="ARBA" id="ARBA00022989"/>
    </source>
</evidence>
<feature type="transmembrane region" description="Helical" evidence="5">
    <location>
        <begin position="260"/>
        <end position="279"/>
    </location>
</feature>
<dbReference type="GO" id="GO:0015165">
    <property type="term" value="F:pyrimidine nucleotide-sugar transmembrane transporter activity"/>
    <property type="evidence" value="ECO:0007669"/>
    <property type="project" value="InterPro"/>
</dbReference>